<feature type="compositionally biased region" description="Basic and acidic residues" evidence="4">
    <location>
        <begin position="283"/>
        <end position="294"/>
    </location>
</feature>
<gene>
    <name evidence="6" type="ORF">MNBD_PLANCTO03-2274</name>
</gene>
<proteinExistence type="predicted"/>
<feature type="region of interest" description="Disordered" evidence="4">
    <location>
        <begin position="1"/>
        <end position="27"/>
    </location>
</feature>
<dbReference type="Gene3D" id="3.40.50.300">
    <property type="entry name" value="P-loop containing nucleotide triphosphate hydrolases"/>
    <property type="match status" value="1"/>
</dbReference>
<dbReference type="SMART" id="SM00382">
    <property type="entry name" value="AAA"/>
    <property type="match status" value="1"/>
</dbReference>
<dbReference type="EMBL" id="UOGK01000529">
    <property type="protein sequence ID" value="VAX41361.1"/>
    <property type="molecule type" value="Genomic_DNA"/>
</dbReference>
<evidence type="ECO:0000256" key="1">
    <source>
        <dbReference type="ARBA" id="ARBA00022448"/>
    </source>
</evidence>
<sequence length="304" mass="33556">MPEPADTPRSVTDTQPTQTPAPLPADRPEPVVRCIGIAKIFDGNTVLDDINLDIYPGETMVVMGGSGSGKSTSLRLMIGSFKPDRGRIEVFNQDICCLTEDQLNEVRKRFGILFQSGALFNSMTIAENVALPLQEHTNLDQDIIDIQVKIKLELVGLREHADKLPSQISGGMKKRAGLARALALDPKILFYDEPSAGLDPVTSAQIDQLIIALSKQLGVTSIVVTHEMDSAFTIADRMAMLDKGRILKVETRQWFERLRDMPDAEAADLPEDERLIRQFLRGDPEGPITERRDPTAFTSDLFGS</sequence>
<evidence type="ECO:0000256" key="3">
    <source>
        <dbReference type="ARBA" id="ARBA00022840"/>
    </source>
</evidence>
<organism evidence="6">
    <name type="scientific">hydrothermal vent metagenome</name>
    <dbReference type="NCBI Taxonomy" id="652676"/>
    <lineage>
        <taxon>unclassified sequences</taxon>
        <taxon>metagenomes</taxon>
        <taxon>ecological metagenomes</taxon>
    </lineage>
</organism>
<evidence type="ECO:0000256" key="4">
    <source>
        <dbReference type="SAM" id="MobiDB-lite"/>
    </source>
</evidence>
<dbReference type="PANTHER" id="PTHR43023:SF6">
    <property type="entry name" value="INTERMEMBRANE PHOSPHOLIPID TRANSPORT SYSTEM ATP-BINDING PROTEIN MLAF"/>
    <property type="match status" value="1"/>
</dbReference>
<keyword evidence="1" id="KW-0813">Transport</keyword>
<keyword evidence="3 6" id="KW-0067">ATP-binding</keyword>
<dbReference type="InterPro" id="IPR003593">
    <property type="entry name" value="AAA+_ATPase"/>
</dbReference>
<evidence type="ECO:0000313" key="6">
    <source>
        <dbReference type="EMBL" id="VAX41361.1"/>
    </source>
</evidence>
<dbReference type="PROSITE" id="PS00211">
    <property type="entry name" value="ABC_TRANSPORTER_1"/>
    <property type="match status" value="1"/>
</dbReference>
<dbReference type="InterPro" id="IPR027417">
    <property type="entry name" value="P-loop_NTPase"/>
</dbReference>
<dbReference type="Pfam" id="PF00005">
    <property type="entry name" value="ABC_tran"/>
    <property type="match status" value="1"/>
</dbReference>
<protein>
    <submittedName>
        <fullName evidence="6">ABC transporter, ATP-binding protein (Cluster 9, phospholipid)</fullName>
    </submittedName>
</protein>
<dbReference type="GO" id="GO:0005524">
    <property type="term" value="F:ATP binding"/>
    <property type="evidence" value="ECO:0007669"/>
    <property type="project" value="UniProtKB-KW"/>
</dbReference>
<keyword evidence="2" id="KW-0547">Nucleotide-binding</keyword>
<evidence type="ECO:0000259" key="5">
    <source>
        <dbReference type="PROSITE" id="PS50893"/>
    </source>
</evidence>
<accession>A0A3B1DR60</accession>
<dbReference type="SUPFAM" id="SSF52540">
    <property type="entry name" value="P-loop containing nucleoside triphosphate hydrolases"/>
    <property type="match status" value="1"/>
</dbReference>
<dbReference type="AlphaFoldDB" id="A0A3B1DR60"/>
<dbReference type="InterPro" id="IPR017871">
    <property type="entry name" value="ABC_transporter-like_CS"/>
</dbReference>
<feature type="region of interest" description="Disordered" evidence="4">
    <location>
        <begin position="283"/>
        <end position="304"/>
    </location>
</feature>
<feature type="domain" description="ABC transporter" evidence="5">
    <location>
        <begin position="32"/>
        <end position="268"/>
    </location>
</feature>
<evidence type="ECO:0000256" key="2">
    <source>
        <dbReference type="ARBA" id="ARBA00022741"/>
    </source>
</evidence>
<dbReference type="PROSITE" id="PS50893">
    <property type="entry name" value="ABC_TRANSPORTER_2"/>
    <property type="match status" value="1"/>
</dbReference>
<dbReference type="PANTHER" id="PTHR43023">
    <property type="entry name" value="PROTEIN TRIGALACTOSYLDIACYLGLYCEROL 3, CHLOROPLASTIC"/>
    <property type="match status" value="1"/>
</dbReference>
<dbReference type="InterPro" id="IPR003439">
    <property type="entry name" value="ABC_transporter-like_ATP-bd"/>
</dbReference>
<name>A0A3B1DR60_9ZZZZ</name>
<dbReference type="GO" id="GO:0016887">
    <property type="term" value="F:ATP hydrolysis activity"/>
    <property type="evidence" value="ECO:0007669"/>
    <property type="project" value="InterPro"/>
</dbReference>
<reference evidence="6" key="1">
    <citation type="submission" date="2018-06" db="EMBL/GenBank/DDBJ databases">
        <authorList>
            <person name="Zhirakovskaya E."/>
        </authorList>
    </citation>
    <scope>NUCLEOTIDE SEQUENCE</scope>
</reference>